<dbReference type="EMBL" id="VTPY01000005">
    <property type="protein sequence ID" value="KAA0011170.1"/>
    <property type="molecule type" value="Genomic_DNA"/>
</dbReference>
<dbReference type="AlphaFoldDB" id="A0A7V7FY33"/>
<comment type="caution">
    <text evidence="1">The sequence shown here is derived from an EMBL/GenBank/DDBJ whole genome shotgun (WGS) entry which is preliminary data.</text>
</comment>
<protein>
    <submittedName>
        <fullName evidence="1">Uncharacterized protein</fullName>
    </submittedName>
</protein>
<reference evidence="1 2" key="1">
    <citation type="submission" date="2019-08" db="EMBL/GenBank/DDBJ databases">
        <title>Bioinformatics analysis of the strain L3 and L5.</title>
        <authorList>
            <person name="Li X."/>
        </authorList>
    </citation>
    <scope>NUCLEOTIDE SEQUENCE [LARGE SCALE GENOMIC DNA]</scope>
    <source>
        <strain evidence="1 2">L5</strain>
    </source>
</reference>
<keyword evidence="2" id="KW-1185">Reference proteome</keyword>
<evidence type="ECO:0000313" key="1">
    <source>
        <dbReference type="EMBL" id="KAA0011170.1"/>
    </source>
</evidence>
<gene>
    <name evidence="1" type="ORF">F0A17_13670</name>
</gene>
<dbReference type="RefSeq" id="WP_149328913.1">
    <property type="nucleotide sequence ID" value="NZ_VTPY01000005.1"/>
</dbReference>
<dbReference type="Proteomes" id="UP000486760">
    <property type="component" value="Unassembled WGS sequence"/>
</dbReference>
<organism evidence="1 2">
    <name type="scientific">Billgrantia pellis</name>
    <dbReference type="NCBI Taxonomy" id="2606936"/>
    <lineage>
        <taxon>Bacteria</taxon>
        <taxon>Pseudomonadati</taxon>
        <taxon>Pseudomonadota</taxon>
        <taxon>Gammaproteobacteria</taxon>
        <taxon>Oceanospirillales</taxon>
        <taxon>Halomonadaceae</taxon>
        <taxon>Billgrantia</taxon>
    </lineage>
</organism>
<name>A0A7V7FY33_9GAMM</name>
<sequence>MKQMSAIGDVIKRAHGLWEVIDTGGEAAKRLSDLQRALVEAQIRETALIEENAALKQTVAGYEQFEIEKQHYEPEQLPSSAWVMRLRVGVHVDTHLAQQGMQFCTQCFFKRQLSILQPLDKRSASSRFLQCHVCRSEVMIDPPPRGCVDVC</sequence>
<proteinExistence type="predicted"/>
<accession>A0A7V7FY33</accession>
<evidence type="ECO:0000313" key="2">
    <source>
        <dbReference type="Proteomes" id="UP000486760"/>
    </source>
</evidence>